<dbReference type="UniPathway" id="UPA00253">
    <property type="reaction ID" value="UER00334"/>
</dbReference>
<dbReference type="InterPro" id="IPR003010">
    <property type="entry name" value="C-N_Hydrolase"/>
</dbReference>
<dbReference type="Pfam" id="PF02540">
    <property type="entry name" value="NAD_synthase"/>
    <property type="match status" value="1"/>
</dbReference>
<dbReference type="EC" id="6.3.5.1" evidence="4 10"/>
<keyword evidence="9 10" id="KW-0520">NAD</keyword>
<dbReference type="NCBIfam" id="TIGR00552">
    <property type="entry name" value="nadE"/>
    <property type="match status" value="1"/>
</dbReference>
<dbReference type="InterPro" id="IPR036526">
    <property type="entry name" value="C-N_Hydrolase_sf"/>
</dbReference>
<dbReference type="PIRSF" id="PIRSF006630">
    <property type="entry name" value="NADS_GAT"/>
    <property type="match status" value="1"/>
</dbReference>
<evidence type="ECO:0000259" key="11">
    <source>
        <dbReference type="PROSITE" id="PS50263"/>
    </source>
</evidence>
<dbReference type="InterPro" id="IPR014445">
    <property type="entry name" value="Gln-dep_NAD_synthase"/>
</dbReference>
<keyword evidence="6 10" id="KW-0436">Ligase</keyword>
<dbReference type="HAMAP" id="MF_02090">
    <property type="entry name" value="NadE_glutamine_dep"/>
    <property type="match status" value="1"/>
</dbReference>
<evidence type="ECO:0000256" key="5">
    <source>
        <dbReference type="ARBA" id="ARBA00017309"/>
    </source>
</evidence>
<dbReference type="Gene3D" id="3.40.50.620">
    <property type="entry name" value="HUPs"/>
    <property type="match status" value="1"/>
</dbReference>
<dbReference type="PANTHER" id="PTHR23090">
    <property type="entry name" value="NH 3 /GLUTAMINE-DEPENDENT NAD + SYNTHETASE"/>
    <property type="match status" value="1"/>
</dbReference>
<dbReference type="InterPro" id="IPR003694">
    <property type="entry name" value="NAD_synthase"/>
</dbReference>
<comment type="pathway">
    <text evidence="1 10">Cofactor biosynthesis; NAD(+) biosynthesis; NAD(+) from deamido-NAD(+) (L-Gln route): step 1/1.</text>
</comment>
<comment type="similarity">
    <text evidence="2 10">In the C-terminal section; belongs to the NAD synthetase family.</text>
</comment>
<evidence type="ECO:0000256" key="7">
    <source>
        <dbReference type="ARBA" id="ARBA00022741"/>
    </source>
</evidence>
<dbReference type="Proteomes" id="UP000694424">
    <property type="component" value="Unplaced"/>
</dbReference>
<evidence type="ECO:0000256" key="6">
    <source>
        <dbReference type="ARBA" id="ARBA00022598"/>
    </source>
</evidence>
<reference evidence="12" key="1">
    <citation type="submission" date="2025-08" db="UniProtKB">
        <authorList>
            <consortium name="Ensembl"/>
        </authorList>
    </citation>
    <scope>IDENTIFICATION</scope>
</reference>
<protein>
    <recommendedName>
        <fullName evidence="5 10">Glutamine-dependent NAD(+) synthetase</fullName>
        <ecNumber evidence="4 10">6.3.5.1</ecNumber>
    </recommendedName>
    <alternativeName>
        <fullName evidence="10">NAD(+) synthase [glutamine-hydrolyzing]</fullName>
    </alternativeName>
</protein>
<feature type="domain" description="CN hydrolase" evidence="11">
    <location>
        <begin position="5"/>
        <end position="241"/>
    </location>
</feature>
<dbReference type="GO" id="GO:0005524">
    <property type="term" value="F:ATP binding"/>
    <property type="evidence" value="ECO:0007669"/>
    <property type="project" value="UniProtKB-UniRule"/>
</dbReference>
<dbReference type="Pfam" id="PF00795">
    <property type="entry name" value="CN_hydrolase"/>
    <property type="match status" value="1"/>
</dbReference>
<name>A0A8B9NW36_APTOW</name>
<evidence type="ECO:0000256" key="2">
    <source>
        <dbReference type="ARBA" id="ARBA00007145"/>
    </source>
</evidence>
<dbReference type="GO" id="GO:0005737">
    <property type="term" value="C:cytoplasm"/>
    <property type="evidence" value="ECO:0007669"/>
    <property type="project" value="InterPro"/>
</dbReference>
<keyword evidence="13" id="KW-1185">Reference proteome</keyword>
<evidence type="ECO:0000256" key="8">
    <source>
        <dbReference type="ARBA" id="ARBA00022840"/>
    </source>
</evidence>
<evidence type="ECO:0000256" key="10">
    <source>
        <dbReference type="PIRNR" id="PIRNR006630"/>
    </source>
</evidence>
<keyword evidence="8 10" id="KW-0067">ATP-binding</keyword>
<dbReference type="InterPro" id="IPR014729">
    <property type="entry name" value="Rossmann-like_a/b/a_fold"/>
</dbReference>
<dbReference type="AlphaFoldDB" id="A0A8B9NW36"/>
<dbReference type="Gene3D" id="3.60.110.10">
    <property type="entry name" value="Carbon-nitrogen hydrolase"/>
    <property type="match status" value="2"/>
</dbReference>
<dbReference type="GO" id="GO:0009435">
    <property type="term" value="P:NAD+ biosynthetic process"/>
    <property type="evidence" value="ECO:0007669"/>
    <property type="project" value="UniProtKB-UniRule"/>
</dbReference>
<dbReference type="SUPFAM" id="SSF52402">
    <property type="entry name" value="Adenine nucleotide alpha hydrolases-like"/>
    <property type="match status" value="1"/>
</dbReference>
<dbReference type="PANTHER" id="PTHR23090:SF9">
    <property type="entry name" value="GLUTAMINE-DEPENDENT NAD(+) SYNTHETASE"/>
    <property type="match status" value="1"/>
</dbReference>
<evidence type="ECO:0000256" key="1">
    <source>
        <dbReference type="ARBA" id="ARBA00005188"/>
    </source>
</evidence>
<dbReference type="GO" id="GO:0004359">
    <property type="term" value="F:glutaminase activity"/>
    <property type="evidence" value="ECO:0007669"/>
    <property type="project" value="InterPro"/>
</dbReference>
<sequence length="689" mass="76893">MGTAATVATCALNQWALDFDGNLERIFKSIKIAKSKGARYRLGPELEICGYGCSDHYYESDTLLHSFQVLAKLLEVTVYRKLTVKILLIRPKITLANAKYYENSILPLHVCQNIFVFCQETVPFGDAVLATKDTCLGAEICEELWAPNSPHIEMGLDGVEIFTNSSGSHHVLRKAHTRVDLVNSATAKNGGIYILANQKGCDGDRLYYDGCAMISVNGDTVAQGSQFSLNDVEVLVATLDLEDVRSYRAEISSRNLAASKVCPYPRVKVDFALSCSDDVAVPTCMPIQWRHHSPEEEICLGPACWLWDYLRRSKQAGFLLPLSGGIDSSATACIVYSMCHQVCLAVKNGNAEVLADARKIVNDETYVPEDPREFCRRIFTTCYMASENSSQDTCNRAKLLAEQIGSYHINLNIDVAVKAVVGIFSLVTGRSPCFSVYGGSSRENLALQNVQARIRMVLAYLFAQLTLWTRGMPGGLLVLGSSNVDESLRGYLTKYDCSSADINPIGGISKTDLKNFIQYCIENFQLTSLRSIMSAPPTAELEPLVDGQLSQTDEADMGMTYAELSIYGKLRKIAKAGPYSMFCKLISIWKEICTPREVASKVKHFFRMYSINRHKMTTLTPAYHAENYSPDDNRFDLRPFLYNTTWSWQFRCIDKQVNTLLVSEEQCLFHKDVQGLFNGYSPPRFSAEF</sequence>
<dbReference type="FunFam" id="3.40.50.620:FF:000036">
    <property type="entry name" value="Glutamine-dependent NAD(+) synthetase"/>
    <property type="match status" value="1"/>
</dbReference>
<dbReference type="InterPro" id="IPR022310">
    <property type="entry name" value="NAD/GMP_synthase"/>
</dbReference>
<organism evidence="12 13">
    <name type="scientific">Apteryx owenii</name>
    <name type="common">Little spotted kiwi</name>
    <dbReference type="NCBI Taxonomy" id="8824"/>
    <lineage>
        <taxon>Eukaryota</taxon>
        <taxon>Metazoa</taxon>
        <taxon>Chordata</taxon>
        <taxon>Craniata</taxon>
        <taxon>Vertebrata</taxon>
        <taxon>Euteleostomi</taxon>
        <taxon>Archelosauria</taxon>
        <taxon>Archosauria</taxon>
        <taxon>Dinosauria</taxon>
        <taxon>Saurischia</taxon>
        <taxon>Theropoda</taxon>
        <taxon>Coelurosauria</taxon>
        <taxon>Aves</taxon>
        <taxon>Palaeognathae</taxon>
        <taxon>Apterygiformes</taxon>
        <taxon>Apterygidae</taxon>
        <taxon>Apteryx</taxon>
    </lineage>
</organism>
<proteinExistence type="inferred from homology"/>
<comment type="catalytic activity">
    <reaction evidence="10">
        <text>deamido-NAD(+) + L-glutamine + ATP + H2O = L-glutamate + AMP + diphosphate + NAD(+) + H(+)</text>
        <dbReference type="Rhea" id="RHEA:24384"/>
        <dbReference type="ChEBI" id="CHEBI:15377"/>
        <dbReference type="ChEBI" id="CHEBI:15378"/>
        <dbReference type="ChEBI" id="CHEBI:29985"/>
        <dbReference type="ChEBI" id="CHEBI:30616"/>
        <dbReference type="ChEBI" id="CHEBI:33019"/>
        <dbReference type="ChEBI" id="CHEBI:57540"/>
        <dbReference type="ChEBI" id="CHEBI:58359"/>
        <dbReference type="ChEBI" id="CHEBI:58437"/>
        <dbReference type="ChEBI" id="CHEBI:456215"/>
        <dbReference type="EC" id="6.3.5.1"/>
    </reaction>
</comment>
<evidence type="ECO:0000256" key="9">
    <source>
        <dbReference type="ARBA" id="ARBA00023027"/>
    </source>
</evidence>
<evidence type="ECO:0000313" key="13">
    <source>
        <dbReference type="Proteomes" id="UP000694424"/>
    </source>
</evidence>
<dbReference type="GO" id="GO:0003952">
    <property type="term" value="F:NAD+ synthase (glutamine-hydrolyzing) activity"/>
    <property type="evidence" value="ECO:0007669"/>
    <property type="project" value="UniProtKB-UniRule"/>
</dbReference>
<keyword evidence="7 10" id="KW-0547">Nucleotide-binding</keyword>
<comment type="subunit">
    <text evidence="3">Homohexamer.</text>
</comment>
<evidence type="ECO:0000256" key="3">
    <source>
        <dbReference type="ARBA" id="ARBA00011643"/>
    </source>
</evidence>
<accession>A0A8B9NW36</accession>
<dbReference type="CDD" id="cd00553">
    <property type="entry name" value="NAD_synthase"/>
    <property type="match status" value="1"/>
</dbReference>
<dbReference type="SUPFAM" id="SSF56317">
    <property type="entry name" value="Carbon-nitrogen hydrolase"/>
    <property type="match status" value="1"/>
</dbReference>
<reference evidence="12" key="2">
    <citation type="submission" date="2025-09" db="UniProtKB">
        <authorList>
            <consortium name="Ensembl"/>
        </authorList>
    </citation>
    <scope>IDENTIFICATION</scope>
</reference>
<dbReference type="PROSITE" id="PS50263">
    <property type="entry name" value="CN_HYDROLASE"/>
    <property type="match status" value="1"/>
</dbReference>
<evidence type="ECO:0000256" key="4">
    <source>
        <dbReference type="ARBA" id="ARBA00012743"/>
    </source>
</evidence>
<dbReference type="Ensembl" id="ENSAOWT00000001315.1">
    <property type="protein sequence ID" value="ENSAOWP00000001163.1"/>
    <property type="gene ID" value="ENSAOWG00000000766.1"/>
</dbReference>
<dbReference type="CDD" id="cd07570">
    <property type="entry name" value="GAT_Gln-NAD-synth"/>
    <property type="match status" value="1"/>
</dbReference>
<evidence type="ECO:0000313" key="12">
    <source>
        <dbReference type="Ensembl" id="ENSAOWP00000001163.1"/>
    </source>
</evidence>